<sequence length="308" mass="32379">MRIRATVAAVSGALALSALAAPAAQASGDAASRADIAKVREAAHAASSDKAAFSARAATYDEPYALNVTFSNFKIAKAIKVGTSNRVTTKVTYTLTHGADVDVTALGFLTDPFLYKGSFAAPQNVLIGDDFGHCKATSATKATCSGTIDIRPKDGELLNADAGTWKAGAWAIAFNGEDPDSDDLDMAEVGYAEKGGLGTTKVQRYSKLTVNASPEPVKKGKTLTVTGKLTRANWETNKYAGYTKQPVKLQFKKKGTSTYTTLKTITTDAKGNLKTTVKASVDGYYRYSFAGNTPTPAVNSAGDFIDVK</sequence>
<evidence type="ECO:0000313" key="3">
    <source>
        <dbReference type="Proteomes" id="UP001216440"/>
    </source>
</evidence>
<feature type="signal peptide" evidence="1">
    <location>
        <begin position="1"/>
        <end position="20"/>
    </location>
</feature>
<reference evidence="2 3" key="1">
    <citation type="submission" date="2023-03" db="EMBL/GenBank/DDBJ databases">
        <authorList>
            <person name="Mo P."/>
        </authorList>
    </citation>
    <scope>NUCLEOTIDE SEQUENCE [LARGE SCALE GENOMIC DNA]</scope>
    <source>
        <strain evidence="2 3">HUAS 5</strain>
    </source>
</reference>
<gene>
    <name evidence="2" type="ORF">PYS65_20180</name>
</gene>
<evidence type="ECO:0008006" key="4">
    <source>
        <dbReference type="Google" id="ProtNLM"/>
    </source>
</evidence>
<keyword evidence="3" id="KW-1185">Reference proteome</keyword>
<organism evidence="2 3">
    <name type="scientific">Streptomyces cathayae</name>
    <dbReference type="NCBI Taxonomy" id="3031124"/>
    <lineage>
        <taxon>Bacteria</taxon>
        <taxon>Bacillati</taxon>
        <taxon>Actinomycetota</taxon>
        <taxon>Actinomycetes</taxon>
        <taxon>Kitasatosporales</taxon>
        <taxon>Streptomycetaceae</taxon>
        <taxon>Streptomyces</taxon>
    </lineage>
</organism>
<proteinExistence type="predicted"/>
<feature type="chain" id="PRO_5046920090" description="Lipoprotein" evidence="1">
    <location>
        <begin position="21"/>
        <end position="308"/>
    </location>
</feature>
<evidence type="ECO:0000313" key="2">
    <source>
        <dbReference type="EMBL" id="WGD42271.1"/>
    </source>
</evidence>
<keyword evidence="1" id="KW-0732">Signal</keyword>
<dbReference type="RefSeq" id="WP_279335325.1">
    <property type="nucleotide sequence ID" value="NZ_CP121682.1"/>
</dbReference>
<dbReference type="Proteomes" id="UP001216440">
    <property type="component" value="Chromosome"/>
</dbReference>
<evidence type="ECO:0000256" key="1">
    <source>
        <dbReference type="SAM" id="SignalP"/>
    </source>
</evidence>
<protein>
    <recommendedName>
        <fullName evidence="4">Lipoprotein</fullName>
    </recommendedName>
</protein>
<name>A0ABY8K2H1_9ACTN</name>
<accession>A0ABY8K2H1</accession>
<dbReference type="EMBL" id="CP121682">
    <property type="protein sequence ID" value="WGD42271.1"/>
    <property type="molecule type" value="Genomic_DNA"/>
</dbReference>